<organism evidence="1 2">
    <name type="scientific">Microbacterium maritypicum</name>
    <name type="common">Microbacterium liquefaciens</name>
    <dbReference type="NCBI Taxonomy" id="33918"/>
    <lineage>
        <taxon>Bacteria</taxon>
        <taxon>Bacillati</taxon>
        <taxon>Actinomycetota</taxon>
        <taxon>Actinomycetes</taxon>
        <taxon>Micrococcales</taxon>
        <taxon>Microbacteriaceae</taxon>
        <taxon>Microbacterium</taxon>
    </lineage>
</organism>
<accession>A0ACD4B4B4</accession>
<protein>
    <submittedName>
        <fullName evidence="1">Uncharacterized protein</fullName>
    </submittedName>
</protein>
<gene>
    <name evidence="1" type="ORF">NMQ05_14730</name>
</gene>
<name>A0ACD4B4B4_MICMQ</name>
<dbReference type="Proteomes" id="UP001060245">
    <property type="component" value="Chromosome"/>
</dbReference>
<evidence type="ECO:0000313" key="1">
    <source>
        <dbReference type="EMBL" id="UTT52319.1"/>
    </source>
</evidence>
<evidence type="ECO:0000313" key="2">
    <source>
        <dbReference type="Proteomes" id="UP001060245"/>
    </source>
</evidence>
<sequence>MEENETELPPEGETELPPEGFGPRGLAYWDALTGPIVFSVSEREYLIEACRTLDRIDDLSEQVKTDGAVIAGSMGQKILHPAIAEVRMLQASFLRLVAALNLPEAEAAAEKFRTGRAKAGAAARHGLKAV</sequence>
<dbReference type="EMBL" id="CP101471">
    <property type="protein sequence ID" value="UTT52319.1"/>
    <property type="molecule type" value="Genomic_DNA"/>
</dbReference>
<keyword evidence="2" id="KW-1185">Reference proteome</keyword>
<reference evidence="1" key="1">
    <citation type="submission" date="2022-07" db="EMBL/GenBank/DDBJ databases">
        <title>Complete genome of DND4.</title>
        <authorList>
            <person name="Cao G."/>
        </authorList>
    </citation>
    <scope>NUCLEOTIDE SEQUENCE</scope>
    <source>
        <strain evidence="1">DND4</strain>
    </source>
</reference>
<proteinExistence type="predicted"/>